<dbReference type="InterPro" id="IPR017441">
    <property type="entry name" value="Protein_kinase_ATP_BS"/>
</dbReference>
<feature type="binding site" evidence="12">
    <location>
        <position position="219"/>
    </location>
    <ligand>
        <name>ATP</name>
        <dbReference type="ChEBI" id="CHEBI:30616"/>
    </ligand>
</feature>
<dbReference type="InterPro" id="IPR050823">
    <property type="entry name" value="Plant_Ser_Thr_Prot_Kinase"/>
</dbReference>
<evidence type="ECO:0000256" key="11">
    <source>
        <dbReference type="ARBA" id="ARBA00054261"/>
    </source>
</evidence>
<dbReference type="InterPro" id="IPR001245">
    <property type="entry name" value="Ser-Thr/Tyr_kinase_cat_dom"/>
</dbReference>
<dbReference type="PROSITE" id="PS00108">
    <property type="entry name" value="PROTEIN_KINASE_ST"/>
    <property type="match status" value="1"/>
</dbReference>
<gene>
    <name evidence="16" type="ORF">ZIOFF_013325</name>
</gene>
<protein>
    <recommendedName>
        <fullName evidence="3">non-specific serine/threonine protein kinase</fullName>
        <ecNumber evidence="3">2.7.11.1</ecNumber>
    </recommendedName>
</protein>
<accession>A0A8J5HFW7</accession>
<keyword evidence="10" id="KW-0472">Membrane</keyword>
<evidence type="ECO:0000256" key="3">
    <source>
        <dbReference type="ARBA" id="ARBA00012513"/>
    </source>
</evidence>
<evidence type="ECO:0000256" key="5">
    <source>
        <dbReference type="ARBA" id="ARBA00022527"/>
    </source>
</evidence>
<dbReference type="GO" id="GO:0005886">
    <property type="term" value="C:plasma membrane"/>
    <property type="evidence" value="ECO:0007669"/>
    <property type="project" value="UniProtKB-SubCell"/>
</dbReference>
<dbReference type="Gene3D" id="3.30.200.20">
    <property type="entry name" value="Phosphorylase Kinase, domain 1"/>
    <property type="match status" value="1"/>
</dbReference>
<dbReference type="PANTHER" id="PTHR45621">
    <property type="entry name" value="OS01G0588500 PROTEIN-RELATED"/>
    <property type="match status" value="1"/>
</dbReference>
<dbReference type="AlphaFoldDB" id="A0A8J5HFW7"/>
<feature type="domain" description="Protein kinase" evidence="15">
    <location>
        <begin position="180"/>
        <end position="465"/>
    </location>
</feature>
<evidence type="ECO:0000256" key="9">
    <source>
        <dbReference type="ARBA" id="ARBA00022840"/>
    </source>
</evidence>
<dbReference type="PROSITE" id="PS50011">
    <property type="entry name" value="PROTEIN_KINASE_DOM"/>
    <property type="match status" value="1"/>
</dbReference>
<evidence type="ECO:0000256" key="4">
    <source>
        <dbReference type="ARBA" id="ARBA00022475"/>
    </source>
</evidence>
<dbReference type="GO" id="GO:0004674">
    <property type="term" value="F:protein serine/threonine kinase activity"/>
    <property type="evidence" value="ECO:0007669"/>
    <property type="project" value="UniProtKB-KW"/>
</dbReference>
<proteinExistence type="inferred from homology"/>
<dbReference type="EC" id="2.7.11.1" evidence="3"/>
<dbReference type="Gene3D" id="1.10.510.10">
    <property type="entry name" value="Transferase(Phosphotransferase) domain 1"/>
    <property type="match status" value="1"/>
</dbReference>
<comment type="subcellular location">
    <subcellularLocation>
        <location evidence="1">Cell membrane</location>
    </subcellularLocation>
</comment>
<evidence type="ECO:0000256" key="12">
    <source>
        <dbReference type="PROSITE-ProRule" id="PRU10141"/>
    </source>
</evidence>
<dbReference type="PROSITE" id="PS00107">
    <property type="entry name" value="PROTEIN_KINASE_ATP"/>
    <property type="match status" value="1"/>
</dbReference>
<dbReference type="EMBL" id="JACMSC010000004">
    <property type="protein sequence ID" value="KAG6523467.1"/>
    <property type="molecule type" value="Genomic_DNA"/>
</dbReference>
<sequence>MAAMVKAETKTVATDYLLHKSNPSISPSGFPSPSSSSSIFRFLIGEKETTIGKKDSGEEEKTTTTREWGIASVRLQDLPLLQLAHRQVQVYFLPDLSPDFARFQEMVFGPDFISSRSTSRTSGSETTTGKLSNLSSSTTLGESSGSGVSVEKVFPEGKILEAPNLRVYTFAELRSSTRNFKPESVLGEGGFGKVYKGWVEEKTLNPSKSGVGTLVAVKKLNPESVQGLEEWQSEVNFLGRLSHPNLVKLLGYCWEDKELLLVYEYMPSGSLENHLFKRETDTERLSWNLRLKIAAGAARGLAFLHSSEKQIIYRDFKASNILLDTNYNAKLSDFGLAKHGPTGSNSHVTTRIMGTYGYAAPEYVVTGHLYVKSDVYGFGVVLLELLTGRRAYDPSRPSGQQYLVDWARPMLGNPKKLARLMDPHLEGKYFSKAALQTAKLTLSCLNGNPKGRPSMKQVVEALERIEATKGISRAEAPTNAP</sequence>
<evidence type="ECO:0000256" key="7">
    <source>
        <dbReference type="ARBA" id="ARBA00022741"/>
    </source>
</evidence>
<evidence type="ECO:0000256" key="1">
    <source>
        <dbReference type="ARBA" id="ARBA00004236"/>
    </source>
</evidence>
<evidence type="ECO:0000313" key="16">
    <source>
        <dbReference type="EMBL" id="KAG6523467.1"/>
    </source>
</evidence>
<dbReference type="InterPro" id="IPR000719">
    <property type="entry name" value="Prot_kinase_dom"/>
</dbReference>
<keyword evidence="4" id="KW-1003">Cell membrane</keyword>
<evidence type="ECO:0000256" key="14">
    <source>
        <dbReference type="SAM" id="MobiDB-lite"/>
    </source>
</evidence>
<evidence type="ECO:0000313" key="17">
    <source>
        <dbReference type="Proteomes" id="UP000734854"/>
    </source>
</evidence>
<dbReference type="FunFam" id="3.30.200.20:FF:000228">
    <property type="entry name" value="Serine/threonine-protein kinase BIK1"/>
    <property type="match status" value="1"/>
</dbReference>
<keyword evidence="8" id="KW-0418">Kinase</keyword>
<name>A0A8J5HFW7_ZINOF</name>
<reference evidence="16 17" key="1">
    <citation type="submission" date="2020-08" db="EMBL/GenBank/DDBJ databases">
        <title>Plant Genome Project.</title>
        <authorList>
            <person name="Zhang R.-G."/>
        </authorList>
    </citation>
    <scope>NUCLEOTIDE SEQUENCE [LARGE SCALE GENOMIC DNA]</scope>
    <source>
        <tissue evidence="16">Rhizome</tissue>
    </source>
</reference>
<evidence type="ECO:0000256" key="6">
    <source>
        <dbReference type="ARBA" id="ARBA00022679"/>
    </source>
</evidence>
<evidence type="ECO:0000256" key="13">
    <source>
        <dbReference type="RuleBase" id="RU000304"/>
    </source>
</evidence>
<organism evidence="16 17">
    <name type="scientific">Zingiber officinale</name>
    <name type="common">Ginger</name>
    <name type="synonym">Amomum zingiber</name>
    <dbReference type="NCBI Taxonomy" id="94328"/>
    <lineage>
        <taxon>Eukaryota</taxon>
        <taxon>Viridiplantae</taxon>
        <taxon>Streptophyta</taxon>
        <taxon>Embryophyta</taxon>
        <taxon>Tracheophyta</taxon>
        <taxon>Spermatophyta</taxon>
        <taxon>Magnoliopsida</taxon>
        <taxon>Liliopsida</taxon>
        <taxon>Zingiberales</taxon>
        <taxon>Zingiberaceae</taxon>
        <taxon>Zingiber</taxon>
    </lineage>
</organism>
<keyword evidence="7 12" id="KW-0547">Nucleotide-binding</keyword>
<comment type="caution">
    <text evidence="16">The sequence shown here is derived from an EMBL/GenBank/DDBJ whole genome shotgun (WGS) entry which is preliminary data.</text>
</comment>
<dbReference type="SUPFAM" id="SSF56112">
    <property type="entry name" value="Protein kinase-like (PK-like)"/>
    <property type="match status" value="1"/>
</dbReference>
<dbReference type="Pfam" id="PF07714">
    <property type="entry name" value="PK_Tyr_Ser-Thr"/>
    <property type="match status" value="1"/>
</dbReference>
<evidence type="ECO:0000256" key="2">
    <source>
        <dbReference type="ARBA" id="ARBA00008684"/>
    </source>
</evidence>
<dbReference type="InterPro" id="IPR008271">
    <property type="entry name" value="Ser/Thr_kinase_AS"/>
</dbReference>
<keyword evidence="6" id="KW-0808">Transferase</keyword>
<evidence type="ECO:0000256" key="8">
    <source>
        <dbReference type="ARBA" id="ARBA00022777"/>
    </source>
</evidence>
<feature type="region of interest" description="Disordered" evidence="14">
    <location>
        <begin position="114"/>
        <end position="147"/>
    </location>
</feature>
<evidence type="ECO:0000259" key="15">
    <source>
        <dbReference type="PROSITE" id="PS50011"/>
    </source>
</evidence>
<dbReference type="InterPro" id="IPR011009">
    <property type="entry name" value="Kinase-like_dom_sf"/>
</dbReference>
<dbReference type="FunFam" id="1.10.510.10:FF:000032">
    <property type="entry name" value="Serine/threonine-protein kinase PBS1"/>
    <property type="match status" value="1"/>
</dbReference>
<comment type="similarity">
    <text evidence="2">Belongs to the protein kinase superfamily. Ser/Thr protein kinase family.</text>
</comment>
<dbReference type="Proteomes" id="UP000734854">
    <property type="component" value="Unassembled WGS sequence"/>
</dbReference>
<keyword evidence="5 13" id="KW-0723">Serine/threonine-protein kinase</keyword>
<keyword evidence="9 12" id="KW-0067">ATP-binding</keyword>
<dbReference type="CDD" id="cd14066">
    <property type="entry name" value="STKc_IRAK"/>
    <property type="match status" value="1"/>
</dbReference>
<keyword evidence="17" id="KW-1185">Reference proteome</keyword>
<evidence type="ECO:0000256" key="10">
    <source>
        <dbReference type="ARBA" id="ARBA00023136"/>
    </source>
</evidence>
<comment type="function">
    <text evidence="11">May be involved in plant defense signaling.</text>
</comment>
<dbReference type="GO" id="GO:0005524">
    <property type="term" value="F:ATP binding"/>
    <property type="evidence" value="ECO:0007669"/>
    <property type="project" value="UniProtKB-UniRule"/>
</dbReference>